<dbReference type="PANTHER" id="PTHR30576">
    <property type="entry name" value="COLANIC BIOSYNTHESIS UDP-GLUCOSE LIPID CARRIER TRANSFERASE"/>
    <property type="match status" value="1"/>
</dbReference>
<gene>
    <name evidence="4" type="ORF">N7548_01445</name>
</gene>
<dbReference type="Proteomes" id="UP001177160">
    <property type="component" value="Unassembled WGS sequence"/>
</dbReference>
<evidence type="ECO:0000256" key="1">
    <source>
        <dbReference type="ARBA" id="ARBA00006464"/>
    </source>
</evidence>
<evidence type="ECO:0000313" key="5">
    <source>
        <dbReference type="Proteomes" id="UP001177160"/>
    </source>
</evidence>
<keyword evidence="5" id="KW-1185">Reference proteome</keyword>
<evidence type="ECO:0000259" key="3">
    <source>
        <dbReference type="Pfam" id="PF02397"/>
    </source>
</evidence>
<dbReference type="GO" id="GO:0016740">
    <property type="term" value="F:transferase activity"/>
    <property type="evidence" value="ECO:0007669"/>
    <property type="project" value="UniProtKB-KW"/>
</dbReference>
<keyword evidence="2" id="KW-1133">Transmembrane helix</keyword>
<feature type="transmembrane region" description="Helical" evidence="2">
    <location>
        <begin position="12"/>
        <end position="35"/>
    </location>
</feature>
<evidence type="ECO:0000256" key="2">
    <source>
        <dbReference type="SAM" id="Phobius"/>
    </source>
</evidence>
<dbReference type="EMBL" id="JAOVQM010000001">
    <property type="protein sequence ID" value="MCV2231492.1"/>
    <property type="molecule type" value="Genomic_DNA"/>
</dbReference>
<feature type="domain" description="Bacterial sugar transferase" evidence="3">
    <location>
        <begin position="7"/>
        <end position="188"/>
    </location>
</feature>
<sequence>MYNTIIKRIMDLLFAIILVPFFILLTIFLGTIIYLDDRGPIFYKANRLGLKTRTFKMYKFRTMKVNSPDLRNSDGSTYNSDNDPRLTRFGKVLRKTSLDELPQLLNILKGDMSFIGPRPDLSSQIEYYILESETKFNVKPGITGYAQVNGRNDLSWDEKNKLDRYYVQNISLFLDIVIFFKTIIKVLKREGVNKNG</sequence>
<keyword evidence="4" id="KW-0808">Transferase</keyword>
<protein>
    <submittedName>
        <fullName evidence="4">Sugar transferase</fullName>
    </submittedName>
</protein>
<comment type="caution">
    <text evidence="4">The sequence shown here is derived from an EMBL/GenBank/DDBJ whole genome shotgun (WGS) entry which is preliminary data.</text>
</comment>
<accession>A0ABT2Y432</accession>
<dbReference type="Pfam" id="PF02397">
    <property type="entry name" value="Bac_transf"/>
    <property type="match status" value="1"/>
</dbReference>
<name>A0ABT2Y432_9MOLU</name>
<keyword evidence="2" id="KW-0472">Membrane</keyword>
<dbReference type="RefSeq" id="WP_263607614.1">
    <property type="nucleotide sequence ID" value="NZ_JAOVQM010000001.1"/>
</dbReference>
<dbReference type="InterPro" id="IPR003362">
    <property type="entry name" value="Bact_transf"/>
</dbReference>
<reference evidence="4" key="1">
    <citation type="submission" date="2022-09" db="EMBL/GenBank/DDBJ databases">
        <title>Novel Mycoplasma species identified in domestic and wild animals.</title>
        <authorList>
            <person name="Volokhov D.V."/>
            <person name="Furtak V.A."/>
            <person name="Zagorodnyaya T.A."/>
        </authorList>
    </citation>
    <scope>NUCLEOTIDE SEQUENCE</scope>
    <source>
        <strain evidence="4">Oakley</strain>
    </source>
</reference>
<organism evidence="4 5">
    <name type="scientific">Paracholeplasma manati</name>
    <dbReference type="NCBI Taxonomy" id="591373"/>
    <lineage>
        <taxon>Bacteria</taxon>
        <taxon>Bacillati</taxon>
        <taxon>Mycoplasmatota</taxon>
        <taxon>Mollicutes</taxon>
        <taxon>Acholeplasmatales</taxon>
        <taxon>Acholeplasmataceae</taxon>
        <taxon>Paracholeplasma</taxon>
    </lineage>
</organism>
<dbReference type="PANTHER" id="PTHR30576:SF0">
    <property type="entry name" value="UNDECAPRENYL-PHOSPHATE N-ACETYLGALACTOSAMINYL 1-PHOSPHATE TRANSFERASE-RELATED"/>
    <property type="match status" value="1"/>
</dbReference>
<keyword evidence="2" id="KW-0812">Transmembrane</keyword>
<evidence type="ECO:0000313" key="4">
    <source>
        <dbReference type="EMBL" id="MCV2231492.1"/>
    </source>
</evidence>
<comment type="similarity">
    <text evidence="1">Belongs to the bacterial sugar transferase family.</text>
</comment>
<proteinExistence type="inferred from homology"/>